<dbReference type="Proteomes" id="UP000076925">
    <property type="component" value="Unassembled WGS sequence"/>
</dbReference>
<dbReference type="STRING" id="128403.WA1_43625"/>
<reference evidence="2 3" key="1">
    <citation type="journal article" date="2013" name="Genome Biol. Evol.">
        <title>Genomes of Stigonematalean cyanobacteria (subsection V) and the evolution of oxygenic photosynthesis from prokaryotes to plastids.</title>
        <authorList>
            <person name="Dagan T."/>
            <person name="Roettger M."/>
            <person name="Stucken K."/>
            <person name="Landan G."/>
            <person name="Koch R."/>
            <person name="Major P."/>
            <person name="Gould S.B."/>
            <person name="Goremykin V.V."/>
            <person name="Rippka R."/>
            <person name="Tandeau de Marsac N."/>
            <person name="Gugger M."/>
            <person name="Lockhart P.J."/>
            <person name="Allen J.F."/>
            <person name="Brune I."/>
            <person name="Maus I."/>
            <person name="Puhler A."/>
            <person name="Martin W.F."/>
        </authorList>
    </citation>
    <scope>NUCLEOTIDE SEQUENCE [LARGE SCALE GENOMIC DNA]</scope>
    <source>
        <strain evidence="2 3">PCC 7110</strain>
    </source>
</reference>
<dbReference type="InterPro" id="IPR003417">
    <property type="entry name" value="CBF_beta"/>
</dbReference>
<gene>
    <name evidence="2" type="ORF">WA1_43625</name>
</gene>
<dbReference type="Gene3D" id="2.40.250.10">
    <property type="entry name" value="Core binding factor, beta subunit"/>
    <property type="match status" value="1"/>
</dbReference>
<feature type="region of interest" description="Disordered" evidence="1">
    <location>
        <begin position="1"/>
        <end position="20"/>
    </location>
</feature>
<keyword evidence="3" id="KW-1185">Reference proteome</keyword>
<dbReference type="AlphaFoldDB" id="A0A139WVW9"/>
<feature type="compositionally biased region" description="Basic and acidic residues" evidence="1">
    <location>
        <begin position="9"/>
        <end position="20"/>
    </location>
</feature>
<protein>
    <submittedName>
        <fullName evidence="2">MbtH domain protein</fullName>
    </submittedName>
</protein>
<dbReference type="EMBL" id="ANNX02000047">
    <property type="protein sequence ID" value="KYC36580.1"/>
    <property type="molecule type" value="Genomic_DNA"/>
</dbReference>
<comment type="caution">
    <text evidence="2">The sequence shown here is derived from an EMBL/GenBank/DDBJ whole genome shotgun (WGS) entry which is preliminary data.</text>
</comment>
<evidence type="ECO:0000313" key="2">
    <source>
        <dbReference type="EMBL" id="KYC36580.1"/>
    </source>
</evidence>
<organism evidence="2 3">
    <name type="scientific">Scytonema hofmannii PCC 7110</name>
    <dbReference type="NCBI Taxonomy" id="128403"/>
    <lineage>
        <taxon>Bacteria</taxon>
        <taxon>Bacillati</taxon>
        <taxon>Cyanobacteriota</taxon>
        <taxon>Cyanophyceae</taxon>
        <taxon>Nostocales</taxon>
        <taxon>Scytonemataceae</taxon>
        <taxon>Scytonema</taxon>
    </lineage>
</organism>
<proteinExistence type="predicted"/>
<dbReference type="OrthoDB" id="3536582at2"/>
<dbReference type="SUPFAM" id="SSF50723">
    <property type="entry name" value="Core binding factor beta, CBF"/>
    <property type="match status" value="1"/>
</dbReference>
<sequence length="108" mass="11929">MNELVQRLSEGEHPVEASLRPEKTATALKECIDRGYVHIKFTNTRGGTDLGVTLDPEASNFKEADFENQKGQVHIVGNLTLNYVKVRCIADINLATLEGKGHLEPVEV</sequence>
<name>A0A139WVW9_9CYAN</name>
<evidence type="ECO:0000313" key="3">
    <source>
        <dbReference type="Proteomes" id="UP000076925"/>
    </source>
</evidence>
<dbReference type="Pfam" id="PF02312">
    <property type="entry name" value="CBF_beta"/>
    <property type="match status" value="1"/>
</dbReference>
<dbReference type="InterPro" id="IPR036552">
    <property type="entry name" value="CBF_bsu_sf"/>
</dbReference>
<accession>A0A139WVW9</accession>
<evidence type="ECO:0000256" key="1">
    <source>
        <dbReference type="SAM" id="MobiDB-lite"/>
    </source>
</evidence>
<dbReference type="RefSeq" id="WP_017744599.1">
    <property type="nucleotide sequence ID" value="NZ_KQ976354.1"/>
</dbReference>